<feature type="domain" description="DUF1736" evidence="5">
    <location>
        <begin position="274"/>
        <end position="339"/>
    </location>
</feature>
<dbReference type="Proteomes" id="UP000051952">
    <property type="component" value="Unassembled WGS sequence"/>
</dbReference>
<evidence type="ECO:0000256" key="2">
    <source>
        <dbReference type="ARBA" id="ARBA00022803"/>
    </source>
</evidence>
<keyword evidence="4" id="KW-1133">Transmembrane helix</keyword>
<dbReference type="InterPro" id="IPR052346">
    <property type="entry name" value="O-mannosyl-transferase_TMTC"/>
</dbReference>
<keyword evidence="3 4" id="KW-0472">Membrane</keyword>
<dbReference type="GO" id="GO:0000030">
    <property type="term" value="F:mannosyltransferase activity"/>
    <property type="evidence" value="ECO:0007669"/>
    <property type="project" value="TreeGrafter"/>
</dbReference>
<dbReference type="GO" id="GO:0005783">
    <property type="term" value="C:endoplasmic reticulum"/>
    <property type="evidence" value="ECO:0007669"/>
    <property type="project" value="TreeGrafter"/>
</dbReference>
<name>A0A0S4JIN2_BODSA</name>
<organism evidence="6 7">
    <name type="scientific">Bodo saltans</name>
    <name type="common">Flagellated protozoan</name>
    <dbReference type="NCBI Taxonomy" id="75058"/>
    <lineage>
        <taxon>Eukaryota</taxon>
        <taxon>Discoba</taxon>
        <taxon>Euglenozoa</taxon>
        <taxon>Kinetoplastea</taxon>
        <taxon>Metakinetoplastina</taxon>
        <taxon>Eubodonida</taxon>
        <taxon>Bodonidae</taxon>
        <taxon>Bodo</taxon>
    </lineage>
</organism>
<proteinExistence type="predicted"/>
<evidence type="ECO:0000256" key="1">
    <source>
        <dbReference type="ARBA" id="ARBA00022737"/>
    </source>
</evidence>
<dbReference type="Gene3D" id="1.25.40.10">
    <property type="entry name" value="Tetratricopeptide repeat domain"/>
    <property type="match status" value="1"/>
</dbReference>
<dbReference type="OrthoDB" id="19588at2759"/>
<feature type="transmembrane region" description="Helical" evidence="4">
    <location>
        <begin position="242"/>
        <end position="260"/>
    </location>
</feature>
<reference evidence="7" key="1">
    <citation type="submission" date="2015-09" db="EMBL/GenBank/DDBJ databases">
        <authorList>
            <consortium name="Pathogen Informatics"/>
        </authorList>
    </citation>
    <scope>NUCLEOTIDE SEQUENCE [LARGE SCALE GENOMIC DNA]</scope>
    <source>
        <strain evidence="7">Lake Konstanz</strain>
    </source>
</reference>
<feature type="transmembrane region" description="Helical" evidence="4">
    <location>
        <begin position="330"/>
        <end position="349"/>
    </location>
</feature>
<feature type="transmembrane region" description="Helical" evidence="4">
    <location>
        <begin position="122"/>
        <end position="141"/>
    </location>
</feature>
<dbReference type="GO" id="GO:0035269">
    <property type="term" value="P:protein O-linked glycosylation via mannose"/>
    <property type="evidence" value="ECO:0007669"/>
    <property type="project" value="TreeGrafter"/>
</dbReference>
<feature type="transmembrane region" description="Helical" evidence="4">
    <location>
        <begin position="179"/>
        <end position="212"/>
    </location>
</feature>
<sequence length="868" mass="96886">MGYYLIVLALIAAVIVTLFCFAPSFAGYDYVFDDNLAIEFNADADSTKSSWWALFLHDFWGKSVTDRAANRSYRPFTTGSYRLQHLLDGDFLMWRLRFANVALHGINCLLVGAVGKQTGVTSTWPGIWTSVMLFVVHPVHVESVVNMVGRAELLNAFFGLLSFLVWDKCLRATTAARRVAFGVLWVFLCACGCLSKDSFVALIGVQILYVLVLRQLGRDPVVPKTADGGASSVRALGIQWGWIPPCLALIAGYFALRAMLMEGILDLRNSGLLRKEENPHLFIVDDWERAMFIWYLQCKNALLLVVPWPLCSEYSYNCLPTITTWEDPRVPAMVVASFVFVTTCIVTAYQSLWNLFNVDLRFGSMPARVAMCIAWAVVPYLPVSHLFMTVGTMLAERCLYVPSVGVCFGVAIIVETILKRKLVSGAAVMTIVLIIVSVGAQLSSHRSEDWTTNKKLFESAVRVCPNSAKNNQQIALIRYNEGRYKEGVVYLKNALKIDPNFCEANWHIARWLINQTRIEEAEGYLKHCCTCDSVAENCFNAYRIARKTLHPNLTLAEESKDSADTFSIGEKGGGPIPASLYRQAGLAFMQQDKRPCEAHRVFLASVRQREKANYFGYIQDNREDSLCNVYYWAVKSGSVCRSTAKNAQRRHALLEMTLGVSANASLHCRIDWDFINEQGKTMGPKKLLEDASVVEMLDRPLSVKNIAMEVMMLIDEAKRSSQTTWADNTNATNHMIRIALAPVCEIMRARTRGQETKAAERVMKKVLDSDSSAEATFLPLGLQQVLRRVDLLTSSTPPTSWDEGVEGILEATGVLSAVCSPEVEAAVRCEATFGLAQRSTGSLRSRYRKVCSDGRICHMTAERCSKLR</sequence>
<evidence type="ECO:0000256" key="4">
    <source>
        <dbReference type="SAM" id="Phobius"/>
    </source>
</evidence>
<dbReference type="AlphaFoldDB" id="A0A0S4JIN2"/>
<feature type="transmembrane region" description="Helical" evidence="4">
    <location>
        <begin position="96"/>
        <end position="115"/>
    </location>
</feature>
<keyword evidence="2" id="KW-0802">TPR repeat</keyword>
<dbReference type="InterPro" id="IPR011990">
    <property type="entry name" value="TPR-like_helical_dom_sf"/>
</dbReference>
<dbReference type="Pfam" id="PF08409">
    <property type="entry name" value="TMTC_DUF1736"/>
    <property type="match status" value="1"/>
</dbReference>
<evidence type="ECO:0000256" key="3">
    <source>
        <dbReference type="ARBA" id="ARBA00023136"/>
    </source>
</evidence>
<accession>A0A0S4JIN2</accession>
<feature type="transmembrane region" description="Helical" evidence="4">
    <location>
        <begin position="425"/>
        <end position="443"/>
    </location>
</feature>
<dbReference type="OMA" id="QYCHIHT"/>
<dbReference type="GO" id="GO:0030968">
    <property type="term" value="P:endoplasmic reticulum unfolded protein response"/>
    <property type="evidence" value="ECO:0007669"/>
    <property type="project" value="TreeGrafter"/>
</dbReference>
<dbReference type="EMBL" id="CYKH01001630">
    <property type="protein sequence ID" value="CUG88277.1"/>
    <property type="molecule type" value="Genomic_DNA"/>
</dbReference>
<protein>
    <submittedName>
        <fullName evidence="6">Membrane-associated protein, putative</fullName>
    </submittedName>
</protein>
<keyword evidence="7" id="KW-1185">Reference proteome</keyword>
<dbReference type="PANTHER" id="PTHR44227">
    <property type="match status" value="1"/>
</dbReference>
<gene>
    <name evidence="6" type="ORF">BSAL_14700</name>
</gene>
<feature type="transmembrane region" description="Helical" evidence="4">
    <location>
        <begin position="147"/>
        <end position="167"/>
    </location>
</feature>
<dbReference type="InterPro" id="IPR013618">
    <property type="entry name" value="TMTC_DUF1736"/>
</dbReference>
<dbReference type="VEuPathDB" id="TriTrypDB:BSAL_14700"/>
<dbReference type="SUPFAM" id="SSF48452">
    <property type="entry name" value="TPR-like"/>
    <property type="match status" value="1"/>
</dbReference>
<feature type="transmembrane region" description="Helical" evidence="4">
    <location>
        <begin position="369"/>
        <end position="387"/>
    </location>
</feature>
<dbReference type="PANTHER" id="PTHR44227:SF3">
    <property type="entry name" value="PROTEIN O-MANNOSYL-TRANSFERASE TMTC4"/>
    <property type="match status" value="1"/>
</dbReference>
<keyword evidence="1" id="KW-0677">Repeat</keyword>
<keyword evidence="4" id="KW-0812">Transmembrane</keyword>
<evidence type="ECO:0000313" key="7">
    <source>
        <dbReference type="Proteomes" id="UP000051952"/>
    </source>
</evidence>
<evidence type="ECO:0000313" key="6">
    <source>
        <dbReference type="EMBL" id="CUG88277.1"/>
    </source>
</evidence>
<evidence type="ECO:0000259" key="5">
    <source>
        <dbReference type="Pfam" id="PF08409"/>
    </source>
</evidence>
<feature type="transmembrane region" description="Helical" evidence="4">
    <location>
        <begin position="399"/>
        <end position="418"/>
    </location>
</feature>